<keyword evidence="2" id="KW-1185">Reference proteome</keyword>
<sequence>MNRHIWKTYYNRNIGVLQNSDYILMRESLEKYLDHIRELDIDNYDEIEQLKLMFIRLDHHIDRLR</sequence>
<organism evidence="1 2">
    <name type="scientific">Acinetobacter wuhouensis</name>
    <dbReference type="NCBI Taxonomy" id="1879050"/>
    <lineage>
        <taxon>Bacteria</taxon>
        <taxon>Pseudomonadati</taxon>
        <taxon>Pseudomonadota</taxon>
        <taxon>Gammaproteobacteria</taxon>
        <taxon>Moraxellales</taxon>
        <taxon>Moraxellaceae</taxon>
        <taxon>Acinetobacter</taxon>
    </lineage>
</organism>
<dbReference type="EMBL" id="SGSQ01000075">
    <property type="protein sequence ID" value="RZG42487.1"/>
    <property type="molecule type" value="Genomic_DNA"/>
</dbReference>
<evidence type="ECO:0000313" key="1">
    <source>
        <dbReference type="EMBL" id="RZG42487.1"/>
    </source>
</evidence>
<name>A0A4Q7AC58_9GAMM</name>
<accession>A0A4Q7AC58</accession>
<comment type="caution">
    <text evidence="1">The sequence shown here is derived from an EMBL/GenBank/DDBJ whole genome shotgun (WGS) entry which is preliminary data.</text>
</comment>
<reference evidence="1 2" key="1">
    <citation type="submission" date="2019-02" db="EMBL/GenBank/DDBJ databases">
        <title>The Batch Genome Submission of Acinetobacter spp. strains.</title>
        <authorList>
            <person name="Qin J."/>
            <person name="Hu Y."/>
            <person name="Ye H."/>
            <person name="Wei L."/>
            <person name="Feng Y."/>
            <person name="Zong Z."/>
        </authorList>
    </citation>
    <scope>NUCLEOTIDE SEQUENCE [LARGE SCALE GENOMIC DNA]</scope>
    <source>
        <strain evidence="1 2">WCHAW060049</strain>
    </source>
</reference>
<gene>
    <name evidence="1" type="ORF">EXU28_18920</name>
</gene>
<evidence type="ECO:0000313" key="2">
    <source>
        <dbReference type="Proteomes" id="UP000293863"/>
    </source>
</evidence>
<proteinExistence type="predicted"/>
<dbReference type="AlphaFoldDB" id="A0A4Q7AC58"/>
<protein>
    <submittedName>
        <fullName evidence="1">Uncharacterized protein</fullName>
    </submittedName>
</protein>
<dbReference type="Proteomes" id="UP000293863">
    <property type="component" value="Unassembled WGS sequence"/>
</dbReference>